<name>A0A9N9K0I1_9GLOM</name>
<evidence type="ECO:0000313" key="2">
    <source>
        <dbReference type="Proteomes" id="UP000789405"/>
    </source>
</evidence>
<comment type="caution">
    <text evidence="1">The sequence shown here is derived from an EMBL/GenBank/DDBJ whole genome shotgun (WGS) entry which is preliminary data.</text>
</comment>
<sequence length="44" mass="5119">ILPTPTFQKILQDTKFPFTSELLPRWVLKYSVLIKCREVVANKG</sequence>
<proteinExistence type="predicted"/>
<feature type="non-terminal residue" evidence="1">
    <location>
        <position position="44"/>
    </location>
</feature>
<dbReference type="OrthoDB" id="5596051at2759"/>
<gene>
    <name evidence="1" type="ORF">DERYTH_LOCUS24216</name>
</gene>
<dbReference type="AlphaFoldDB" id="A0A9N9K0I1"/>
<reference evidence="1" key="1">
    <citation type="submission" date="2021-06" db="EMBL/GenBank/DDBJ databases">
        <authorList>
            <person name="Kallberg Y."/>
            <person name="Tangrot J."/>
            <person name="Rosling A."/>
        </authorList>
    </citation>
    <scope>NUCLEOTIDE SEQUENCE</scope>
    <source>
        <strain evidence="1">MA453B</strain>
    </source>
</reference>
<feature type="non-terminal residue" evidence="1">
    <location>
        <position position="1"/>
    </location>
</feature>
<evidence type="ECO:0000313" key="1">
    <source>
        <dbReference type="EMBL" id="CAG8805062.1"/>
    </source>
</evidence>
<dbReference type="EMBL" id="CAJVPY010039691">
    <property type="protein sequence ID" value="CAG8805062.1"/>
    <property type="molecule type" value="Genomic_DNA"/>
</dbReference>
<dbReference type="Proteomes" id="UP000789405">
    <property type="component" value="Unassembled WGS sequence"/>
</dbReference>
<accession>A0A9N9K0I1</accession>
<protein>
    <submittedName>
        <fullName evidence="1">28169_t:CDS:1</fullName>
    </submittedName>
</protein>
<keyword evidence="2" id="KW-1185">Reference proteome</keyword>
<organism evidence="1 2">
    <name type="scientific">Dentiscutata erythropus</name>
    <dbReference type="NCBI Taxonomy" id="1348616"/>
    <lineage>
        <taxon>Eukaryota</taxon>
        <taxon>Fungi</taxon>
        <taxon>Fungi incertae sedis</taxon>
        <taxon>Mucoromycota</taxon>
        <taxon>Glomeromycotina</taxon>
        <taxon>Glomeromycetes</taxon>
        <taxon>Diversisporales</taxon>
        <taxon>Gigasporaceae</taxon>
        <taxon>Dentiscutata</taxon>
    </lineage>
</organism>